<dbReference type="Pfam" id="PF07583">
    <property type="entry name" value="PSCyt2"/>
    <property type="match status" value="1"/>
</dbReference>
<dbReference type="EMBL" id="CP036266">
    <property type="protein sequence ID" value="QDT21613.1"/>
    <property type="molecule type" value="Genomic_DNA"/>
</dbReference>
<dbReference type="GO" id="GO:0046872">
    <property type="term" value="F:metal ion binding"/>
    <property type="evidence" value="ECO:0007669"/>
    <property type="project" value="UniProtKB-KW"/>
</dbReference>
<feature type="chain" id="PRO_5022146448" evidence="5">
    <location>
        <begin position="22"/>
        <end position="986"/>
    </location>
</feature>
<name>A0A517PQG2_9PLAN</name>
<dbReference type="Pfam" id="PF07587">
    <property type="entry name" value="PSD1"/>
    <property type="match status" value="1"/>
</dbReference>
<evidence type="ECO:0000313" key="8">
    <source>
        <dbReference type="Proteomes" id="UP000320421"/>
    </source>
</evidence>
<dbReference type="InterPro" id="IPR011429">
    <property type="entry name" value="Cyt_c_Planctomycete-type"/>
</dbReference>
<keyword evidence="2 4" id="KW-0479">Metal-binding</keyword>
<dbReference type="PANTHER" id="PTHR35889:SF3">
    <property type="entry name" value="F-BOX DOMAIN-CONTAINING PROTEIN"/>
    <property type="match status" value="1"/>
</dbReference>
<dbReference type="SUPFAM" id="SSF46626">
    <property type="entry name" value="Cytochrome c"/>
    <property type="match status" value="1"/>
</dbReference>
<sequence precursor="true">MNGIRLTSLLLILLYTHQSLPADGDQFFRESVEPILKAHCYDCHSHSAGVMEGELTLDWQSGWKTGGSRGAAIVPGQPEQSLLIKAIRHTDPDLKMPDVKLSDQQIAILTKWVGQGAPDPRISQPQADTSQALDWWSLKPLIRPAVPGAGHLNPIDAFIQERLSEQQLKPAPQADQRTLLRRLMYDLHGLHPTPVELEAFIKDQRPDAWARLVDQLLASPRYGERWARHWLDTIHFADSHGFEHDVFRPHAWRFRDYVIDRLNQDISWTRFIREQLAADYFYPEQSELTVALGFLGAGPYDQSAAATAPKSFEYLDRDDLVTQTMGAFVSTTANCARCHTHKFDPITQSDYFALQAVFAGIGKGDVSFDADSAVAAQRIKWEALRQAALENNASILLQPEYTQLVTAWEQQRGPEPQWQVLPPETFVSNGGADLKRQPDNSILASGPAPEQESILVTVQPELKTITAVRLDLLTDASLPHQGPGRAHNGNLHLNEVEIRVFPPDAQAGQKLAISRATADFDQAGWTIQHALDGNPKTAWGIYPKVGVGHYAVFELQSPLTLKPGTRLVVSLKQVHGGAHLIGRFKLSATAADQLNVIALPEAAAAALKIPAKDRTPAQQTALAGVILKYRAEQELAQLPQQAKVYAAAAEAANERGMVKFTQPREIRLLIRGNLEKPRGVVAPGAISVLPSLPARFDLPDPHAESARRAALADWLTDPQNPLTWRSIANRVWHYHFGQGLCDTPNDFGRMGGTPSHPELLDWLACELRDHNGSLKHLHRLICNSQTYQQSSAFRSELSKIDPENRLLARWTRQRLDADSYRDAVLRVNGTLDLTMGGPGIQNFTQTPGPQATPVLHYDQFDLDSPGAYRRSIYRVVWRGIPDPLMDALDFPDLGLLSPVRGFSASPLQSLVLWNNRFVLHHARKLAERARKTKPVISDQVRQIALWTWLREPTSDEQRQLTALAESHGLESVARLMLNSNEFLFVE</sequence>
<dbReference type="PANTHER" id="PTHR35889">
    <property type="entry name" value="CYCLOINULO-OLIGOSACCHARIDE FRUCTANOTRANSFERASE-RELATED"/>
    <property type="match status" value="1"/>
</dbReference>
<dbReference type="InterPro" id="IPR022655">
    <property type="entry name" value="DUF1553"/>
</dbReference>
<evidence type="ECO:0000256" key="5">
    <source>
        <dbReference type="SAM" id="SignalP"/>
    </source>
</evidence>
<dbReference type="Pfam" id="PF07635">
    <property type="entry name" value="PSCyt1"/>
    <property type="match status" value="1"/>
</dbReference>
<keyword evidence="3 4" id="KW-0408">Iron</keyword>
<dbReference type="InterPro" id="IPR011444">
    <property type="entry name" value="DUF1549"/>
</dbReference>
<dbReference type="PROSITE" id="PS51007">
    <property type="entry name" value="CYTC"/>
    <property type="match status" value="1"/>
</dbReference>
<evidence type="ECO:0000256" key="4">
    <source>
        <dbReference type="PROSITE-ProRule" id="PRU00433"/>
    </source>
</evidence>
<dbReference type="InterPro" id="IPR036909">
    <property type="entry name" value="Cyt_c-like_dom_sf"/>
</dbReference>
<dbReference type="AlphaFoldDB" id="A0A517PQG2"/>
<dbReference type="RefSeq" id="WP_145186201.1">
    <property type="nucleotide sequence ID" value="NZ_CP036266.1"/>
</dbReference>
<evidence type="ECO:0000256" key="2">
    <source>
        <dbReference type="ARBA" id="ARBA00022723"/>
    </source>
</evidence>
<dbReference type="OrthoDB" id="127107at2"/>
<keyword evidence="1 4" id="KW-0349">Heme</keyword>
<feature type="domain" description="Cytochrome c" evidence="6">
    <location>
        <begin position="19"/>
        <end position="117"/>
    </location>
</feature>
<keyword evidence="8" id="KW-1185">Reference proteome</keyword>
<protein>
    <submittedName>
        <fullName evidence="7">Planctomycete cytochrome C</fullName>
    </submittedName>
</protein>
<dbReference type="GO" id="GO:0020037">
    <property type="term" value="F:heme binding"/>
    <property type="evidence" value="ECO:0007669"/>
    <property type="project" value="InterPro"/>
</dbReference>
<feature type="signal peptide" evidence="5">
    <location>
        <begin position="1"/>
        <end position="21"/>
    </location>
</feature>
<dbReference type="GO" id="GO:0009055">
    <property type="term" value="F:electron transfer activity"/>
    <property type="evidence" value="ECO:0007669"/>
    <property type="project" value="InterPro"/>
</dbReference>
<proteinExistence type="predicted"/>
<evidence type="ECO:0000256" key="3">
    <source>
        <dbReference type="ARBA" id="ARBA00023004"/>
    </source>
</evidence>
<gene>
    <name evidence="7" type="ORF">HG66A1_34160</name>
</gene>
<organism evidence="7 8">
    <name type="scientific">Gimesia chilikensis</name>
    <dbReference type="NCBI Taxonomy" id="2605989"/>
    <lineage>
        <taxon>Bacteria</taxon>
        <taxon>Pseudomonadati</taxon>
        <taxon>Planctomycetota</taxon>
        <taxon>Planctomycetia</taxon>
        <taxon>Planctomycetales</taxon>
        <taxon>Planctomycetaceae</taxon>
        <taxon>Gimesia</taxon>
    </lineage>
</organism>
<dbReference type="InterPro" id="IPR009056">
    <property type="entry name" value="Cyt_c-like_dom"/>
</dbReference>
<keyword evidence="5" id="KW-0732">Signal</keyword>
<accession>A0A517PQG2</accession>
<evidence type="ECO:0000256" key="1">
    <source>
        <dbReference type="ARBA" id="ARBA00022617"/>
    </source>
</evidence>
<evidence type="ECO:0000259" key="6">
    <source>
        <dbReference type="PROSITE" id="PS51007"/>
    </source>
</evidence>
<reference evidence="7 8" key="1">
    <citation type="submission" date="2019-02" db="EMBL/GenBank/DDBJ databases">
        <title>Deep-cultivation of Planctomycetes and their phenomic and genomic characterization uncovers novel biology.</title>
        <authorList>
            <person name="Wiegand S."/>
            <person name="Jogler M."/>
            <person name="Boedeker C."/>
            <person name="Pinto D."/>
            <person name="Vollmers J."/>
            <person name="Rivas-Marin E."/>
            <person name="Kohn T."/>
            <person name="Peeters S.H."/>
            <person name="Heuer A."/>
            <person name="Rast P."/>
            <person name="Oberbeckmann S."/>
            <person name="Bunk B."/>
            <person name="Jeske O."/>
            <person name="Meyerdierks A."/>
            <person name="Storesund J.E."/>
            <person name="Kallscheuer N."/>
            <person name="Luecker S."/>
            <person name="Lage O.M."/>
            <person name="Pohl T."/>
            <person name="Merkel B.J."/>
            <person name="Hornburger P."/>
            <person name="Mueller R.-W."/>
            <person name="Bruemmer F."/>
            <person name="Labrenz M."/>
            <person name="Spormann A.M."/>
            <person name="Op den Camp H."/>
            <person name="Overmann J."/>
            <person name="Amann R."/>
            <person name="Jetten M.S.M."/>
            <person name="Mascher T."/>
            <person name="Medema M.H."/>
            <person name="Devos D.P."/>
            <person name="Kaster A.-K."/>
            <person name="Ovreas L."/>
            <person name="Rohde M."/>
            <person name="Galperin M.Y."/>
            <person name="Jogler C."/>
        </authorList>
    </citation>
    <scope>NUCLEOTIDE SEQUENCE [LARGE SCALE GENOMIC DNA]</scope>
    <source>
        <strain evidence="7 8">HG66A1</strain>
    </source>
</reference>
<evidence type="ECO:0000313" key="7">
    <source>
        <dbReference type="EMBL" id="QDT21613.1"/>
    </source>
</evidence>
<dbReference type="Proteomes" id="UP000320421">
    <property type="component" value="Chromosome"/>
</dbReference>